<organism evidence="1 2">
    <name type="scientific">Metabacillus fastidiosus</name>
    <dbReference type="NCBI Taxonomy" id="1458"/>
    <lineage>
        <taxon>Bacteria</taxon>
        <taxon>Bacillati</taxon>
        <taxon>Bacillota</taxon>
        <taxon>Bacilli</taxon>
        <taxon>Bacillales</taxon>
        <taxon>Bacillaceae</taxon>
        <taxon>Metabacillus</taxon>
    </lineage>
</organism>
<gene>
    <name evidence="1" type="ORF">P9271_22680</name>
</gene>
<evidence type="ECO:0000313" key="2">
    <source>
        <dbReference type="Proteomes" id="UP001342826"/>
    </source>
</evidence>
<comment type="caution">
    <text evidence="1">The sequence shown here is derived from an EMBL/GenBank/DDBJ whole genome shotgun (WGS) entry which is preliminary data.</text>
</comment>
<dbReference type="RefSeq" id="WP_328015981.1">
    <property type="nucleotide sequence ID" value="NZ_JARTFS010000024.1"/>
</dbReference>
<accession>A0ABU6P7F4</accession>
<evidence type="ECO:0000313" key="1">
    <source>
        <dbReference type="EMBL" id="MED4404096.1"/>
    </source>
</evidence>
<proteinExistence type="predicted"/>
<reference evidence="1 2" key="1">
    <citation type="submission" date="2023-03" db="EMBL/GenBank/DDBJ databases">
        <title>Bacillus Genome Sequencing.</title>
        <authorList>
            <person name="Dunlap C."/>
        </authorList>
    </citation>
    <scope>NUCLEOTIDE SEQUENCE [LARGE SCALE GENOMIC DNA]</scope>
    <source>
        <strain evidence="1 2">NRS-1717</strain>
    </source>
</reference>
<dbReference type="Proteomes" id="UP001342826">
    <property type="component" value="Unassembled WGS sequence"/>
</dbReference>
<dbReference type="EMBL" id="JARTFS010000024">
    <property type="protein sequence ID" value="MED4404096.1"/>
    <property type="molecule type" value="Genomic_DNA"/>
</dbReference>
<sequence>MIIEKNRKVYQLSDNANEKNLLLLIETFSGWETVAKGWAYNHWGKIGERGGLAEAGELRFEGKLKTSIETYIETYRMLFKTISSIRELFEDFQVKASIYMKEDLSMYRINHLQKLIEDNSFQSISNNFYEKILTVNDSHLLKENDLTLSFKPIREIPIIKPAPQEVQLAIF</sequence>
<name>A0ABU6P7F4_9BACI</name>
<protein>
    <submittedName>
        <fullName evidence="1">Uncharacterized protein</fullName>
    </submittedName>
</protein>
<keyword evidence="2" id="KW-1185">Reference proteome</keyword>